<evidence type="ECO:0000313" key="2">
    <source>
        <dbReference type="Proteomes" id="UP000288805"/>
    </source>
</evidence>
<gene>
    <name evidence="1" type="ORF">CK203_026636</name>
</gene>
<protein>
    <submittedName>
        <fullName evidence="1">Uncharacterized protein</fullName>
    </submittedName>
</protein>
<proteinExistence type="predicted"/>
<reference evidence="1 2" key="1">
    <citation type="journal article" date="2018" name="PLoS Genet.">
        <title>Population sequencing reveals clonal diversity and ancestral inbreeding in the grapevine cultivar Chardonnay.</title>
        <authorList>
            <person name="Roach M.J."/>
            <person name="Johnson D.L."/>
            <person name="Bohlmann J."/>
            <person name="van Vuuren H.J."/>
            <person name="Jones S.J."/>
            <person name="Pretorius I.S."/>
            <person name="Schmidt S.A."/>
            <person name="Borneman A.R."/>
        </authorList>
    </citation>
    <scope>NUCLEOTIDE SEQUENCE [LARGE SCALE GENOMIC DNA]</scope>
    <source>
        <strain evidence="2">cv. Chardonnay</strain>
        <tissue evidence="1">Leaf</tissue>
    </source>
</reference>
<dbReference type="EMBL" id="QGNW01000083">
    <property type="protein sequence ID" value="RVX00222.1"/>
    <property type="molecule type" value="Genomic_DNA"/>
</dbReference>
<evidence type="ECO:0000313" key="1">
    <source>
        <dbReference type="EMBL" id="RVX00222.1"/>
    </source>
</evidence>
<dbReference type="Proteomes" id="UP000288805">
    <property type="component" value="Unassembled WGS sequence"/>
</dbReference>
<sequence>MPLSLGAPSVPAGGVGGIIAELLAVEVGVAAELLPRRRRVTDEALMEEASKYHVVPNSSSSSLWGHAEAVGVSEGFAYGAEGELGRFPLSVVRNRAASAFRGWSEPSWDSVDAERVNGLALVPVGRTLRVLLRKGVSVTWKKEDVMKVGVQAVLRCSVAAWETKIKEMTTGLVRSLGVGRNLEWRAINSRGATGGILVFWDNRLVELCGCSLECMGRYAIEIERNSGRNLGQLKGYGVTHGVWEGFQFGNSPQTCLGSLPGPPRRRRVEEGTFLFQI</sequence>
<accession>A0A438IU05</accession>
<name>A0A438IU05_VITVI</name>
<dbReference type="AlphaFoldDB" id="A0A438IU05"/>
<organism evidence="1 2">
    <name type="scientific">Vitis vinifera</name>
    <name type="common">Grape</name>
    <dbReference type="NCBI Taxonomy" id="29760"/>
    <lineage>
        <taxon>Eukaryota</taxon>
        <taxon>Viridiplantae</taxon>
        <taxon>Streptophyta</taxon>
        <taxon>Embryophyta</taxon>
        <taxon>Tracheophyta</taxon>
        <taxon>Spermatophyta</taxon>
        <taxon>Magnoliopsida</taxon>
        <taxon>eudicotyledons</taxon>
        <taxon>Gunneridae</taxon>
        <taxon>Pentapetalae</taxon>
        <taxon>rosids</taxon>
        <taxon>Vitales</taxon>
        <taxon>Vitaceae</taxon>
        <taxon>Viteae</taxon>
        <taxon>Vitis</taxon>
    </lineage>
</organism>
<comment type="caution">
    <text evidence="1">The sequence shown here is derived from an EMBL/GenBank/DDBJ whole genome shotgun (WGS) entry which is preliminary data.</text>
</comment>